<name>A0A1C7IBM2_9FIRM</name>
<dbReference type="STRING" id="1796616.A4V09_07545"/>
<dbReference type="KEGG" id="byl:A4V09_07545"/>
<keyword evidence="3" id="KW-1185">Reference proteome</keyword>
<keyword evidence="1" id="KW-0812">Transmembrane</keyword>
<protein>
    <submittedName>
        <fullName evidence="2">Uncharacterized protein</fullName>
    </submittedName>
</protein>
<keyword evidence="1" id="KW-1133">Transmembrane helix</keyword>
<gene>
    <name evidence="2" type="ORF">A4V09_07545</name>
</gene>
<evidence type="ECO:0000313" key="3">
    <source>
        <dbReference type="Proteomes" id="UP000092574"/>
    </source>
</evidence>
<evidence type="ECO:0000256" key="1">
    <source>
        <dbReference type="SAM" id="Phobius"/>
    </source>
</evidence>
<proteinExistence type="predicted"/>
<dbReference type="RefSeq" id="WP_065541822.1">
    <property type="nucleotide sequence ID" value="NZ_CP015405.2"/>
</dbReference>
<keyword evidence="1" id="KW-0472">Membrane</keyword>
<dbReference type="EMBL" id="CP015405">
    <property type="protein sequence ID" value="ANU75632.1"/>
    <property type="molecule type" value="Genomic_DNA"/>
</dbReference>
<organism evidence="2 3">
    <name type="scientific">Blautia pseudococcoides</name>
    <dbReference type="NCBI Taxonomy" id="1796616"/>
    <lineage>
        <taxon>Bacteria</taxon>
        <taxon>Bacillati</taxon>
        <taxon>Bacillota</taxon>
        <taxon>Clostridia</taxon>
        <taxon>Lachnospirales</taxon>
        <taxon>Lachnospiraceae</taxon>
        <taxon>Blautia</taxon>
    </lineage>
</organism>
<sequence>MNILQKIKENTSGMTGRERAEYVLTYYWYHMLGIAAAIGIVVFSVVHFVFPEQPPAFLCALVNQRIDYERDEKLEDAFARAADLEAESVVIDSDYHISYPGYHLEDANESSFDKLFFKWSGGELDAVVMSEDFLRYCVSVGGEFYSAEELEQEKTDTETEWQDVNGVSAVSVSETILQDYLKNSSEELEKENLLLVFPKEGINHAECRKFLNFICG</sequence>
<evidence type="ECO:0000313" key="2">
    <source>
        <dbReference type="EMBL" id="ANU75632.1"/>
    </source>
</evidence>
<reference evidence="2" key="1">
    <citation type="submission" date="2017-04" db="EMBL/GenBank/DDBJ databases">
        <title>Complete Genome Sequences of Twelve Strains of a Stable Defined Moderately Diverse Mouse Microbiota 2 (sDMDMm2).</title>
        <authorList>
            <person name="Uchimura Y."/>
            <person name="Wyss M."/>
            <person name="Brugiroux S."/>
            <person name="Limenitakis J.P."/>
            <person name="Stecher B."/>
            <person name="McCoy K.D."/>
            <person name="Macpherson A.J."/>
        </authorList>
    </citation>
    <scope>NUCLEOTIDE SEQUENCE</scope>
    <source>
        <strain evidence="2">YL58</strain>
    </source>
</reference>
<feature type="transmembrane region" description="Helical" evidence="1">
    <location>
        <begin position="27"/>
        <end position="50"/>
    </location>
</feature>
<dbReference type="OrthoDB" id="2066966at2"/>
<dbReference type="Proteomes" id="UP000092574">
    <property type="component" value="Chromosome"/>
</dbReference>
<accession>A0A1C7IBM2</accession>
<dbReference type="AlphaFoldDB" id="A0A1C7IBM2"/>